<dbReference type="PROSITE" id="PS50850">
    <property type="entry name" value="MFS"/>
    <property type="match status" value="1"/>
</dbReference>
<feature type="domain" description="Major facilitator superfamily (MFS) profile" evidence="7">
    <location>
        <begin position="12"/>
        <end position="461"/>
    </location>
</feature>
<feature type="transmembrane region" description="Helical" evidence="6">
    <location>
        <begin position="366"/>
        <end position="385"/>
    </location>
</feature>
<protein>
    <submittedName>
        <fullName evidence="8">Permease of the major facilitator superfamily</fullName>
    </submittedName>
</protein>
<dbReference type="Gene3D" id="1.20.1250.20">
    <property type="entry name" value="MFS general substrate transporter like domains"/>
    <property type="match status" value="1"/>
</dbReference>
<dbReference type="InterPro" id="IPR020846">
    <property type="entry name" value="MFS_dom"/>
</dbReference>
<evidence type="ECO:0000259" key="7">
    <source>
        <dbReference type="PROSITE" id="PS50850"/>
    </source>
</evidence>
<dbReference type="Gene3D" id="1.20.1720.10">
    <property type="entry name" value="Multidrug resistance protein D"/>
    <property type="match status" value="1"/>
</dbReference>
<comment type="subcellular location">
    <subcellularLocation>
        <location evidence="1">Cell membrane</location>
        <topology evidence="1">Multi-pass membrane protein</topology>
    </subcellularLocation>
</comment>
<feature type="transmembrane region" description="Helical" evidence="6">
    <location>
        <begin position="438"/>
        <end position="457"/>
    </location>
</feature>
<feature type="transmembrane region" description="Helical" evidence="6">
    <location>
        <begin position="302"/>
        <end position="324"/>
    </location>
</feature>
<feature type="transmembrane region" description="Helical" evidence="6">
    <location>
        <begin position="406"/>
        <end position="426"/>
    </location>
</feature>
<dbReference type="Proteomes" id="UP000094714">
    <property type="component" value="Chromosome"/>
</dbReference>
<evidence type="ECO:0000256" key="5">
    <source>
        <dbReference type="ARBA" id="ARBA00023136"/>
    </source>
</evidence>
<organism evidence="8 9">
    <name type="scientific">Limosilactobacillus fermentum</name>
    <name type="common">Lactobacillus fermentum</name>
    <dbReference type="NCBI Taxonomy" id="1613"/>
    <lineage>
        <taxon>Bacteria</taxon>
        <taxon>Bacillati</taxon>
        <taxon>Bacillota</taxon>
        <taxon>Bacilli</taxon>
        <taxon>Lactobacillales</taxon>
        <taxon>Lactobacillaceae</taxon>
        <taxon>Limosilactobacillus</taxon>
    </lineage>
</organism>
<dbReference type="GO" id="GO:0005886">
    <property type="term" value="C:plasma membrane"/>
    <property type="evidence" value="ECO:0007669"/>
    <property type="project" value="UniProtKB-SubCell"/>
</dbReference>
<evidence type="ECO:0000313" key="9">
    <source>
        <dbReference type="Proteomes" id="UP000094714"/>
    </source>
</evidence>
<evidence type="ECO:0000256" key="1">
    <source>
        <dbReference type="ARBA" id="ARBA00004651"/>
    </source>
</evidence>
<dbReference type="PANTHER" id="PTHR42718">
    <property type="entry name" value="MAJOR FACILITATOR SUPERFAMILY MULTIDRUG TRANSPORTER MFSC"/>
    <property type="match status" value="1"/>
</dbReference>
<accession>A0A1D7ZX83</accession>
<keyword evidence="4 6" id="KW-1133">Transmembrane helix</keyword>
<feature type="transmembrane region" description="Helical" evidence="6">
    <location>
        <begin position="82"/>
        <end position="105"/>
    </location>
</feature>
<feature type="transmembrane region" description="Helical" evidence="6">
    <location>
        <begin position="54"/>
        <end position="73"/>
    </location>
</feature>
<dbReference type="GO" id="GO:0022857">
    <property type="term" value="F:transmembrane transporter activity"/>
    <property type="evidence" value="ECO:0007669"/>
    <property type="project" value="InterPro"/>
</dbReference>
<feature type="transmembrane region" description="Helical" evidence="6">
    <location>
        <begin position="141"/>
        <end position="158"/>
    </location>
</feature>
<feature type="transmembrane region" description="Helical" evidence="6">
    <location>
        <begin position="269"/>
        <end position="290"/>
    </location>
</feature>
<name>A0A1D7ZX83_LIMFE</name>
<dbReference type="InterPro" id="IPR011701">
    <property type="entry name" value="MFS"/>
</dbReference>
<proteinExistence type="predicted"/>
<dbReference type="AlphaFoldDB" id="A0A1D7ZX83"/>
<evidence type="ECO:0000256" key="4">
    <source>
        <dbReference type="ARBA" id="ARBA00022989"/>
    </source>
</evidence>
<dbReference type="EMBL" id="CP017151">
    <property type="protein sequence ID" value="AOR74483.1"/>
    <property type="molecule type" value="Genomic_DNA"/>
</dbReference>
<dbReference type="PRINTS" id="PR01036">
    <property type="entry name" value="TCRTETB"/>
</dbReference>
<feature type="transmembrane region" description="Helical" evidence="6">
    <location>
        <begin position="336"/>
        <end position="354"/>
    </location>
</feature>
<dbReference type="PATRIC" id="fig|1613.112.peg.1078"/>
<sequence>MMNKNTSAVPAPVLAAVLATGLLSFAGVIVETAMNITFPTLMREFDVSTSTVQWMTSIYLLVVAIIVPLSAIFKRSYPLKHLFLTANLAFILGIVIDALAPNFWFLLVGRAIQGLGTGIALPLMFNIILEQVPKERVGVMMGLANMITGIAPAVGPTFGGVVVDSLGWRFVFYFLVPLLMLSLFLGLWGIRQVSQVQRAPIDWPSLLLIAVFFSGLMIGFSNLATKPFLSLEVAGSLVLGLLGMVGLSWRSLSIKKPILNLRLFQNGRFVGHVLGFFLTQIISLGFAFLLPNYIQLVNHNTALLAGMLVLPAGVAGAICGPLGGRMLDRVGARRPIMLGISACWVALLIFTLVARHLANPFIATVYVLYMAGMGTCMGSVMTSALRTLADNQQTEGNAILNTLQQFAGAVGTSLSAVVVAQSQTYLAGSQAYTTAVGTQNAFIMLTVFATVIWFSYFKVVK</sequence>
<evidence type="ECO:0000256" key="3">
    <source>
        <dbReference type="ARBA" id="ARBA00022692"/>
    </source>
</evidence>
<dbReference type="InterPro" id="IPR036259">
    <property type="entry name" value="MFS_trans_sf"/>
</dbReference>
<evidence type="ECO:0000256" key="2">
    <source>
        <dbReference type="ARBA" id="ARBA00022448"/>
    </source>
</evidence>
<keyword evidence="3 6" id="KW-0812">Transmembrane</keyword>
<dbReference type="SUPFAM" id="SSF103473">
    <property type="entry name" value="MFS general substrate transporter"/>
    <property type="match status" value="1"/>
</dbReference>
<keyword evidence="2" id="KW-0813">Transport</keyword>
<dbReference type="PANTHER" id="PTHR42718:SF9">
    <property type="entry name" value="MAJOR FACILITATOR SUPERFAMILY MULTIDRUG TRANSPORTER MFSC"/>
    <property type="match status" value="1"/>
</dbReference>
<evidence type="ECO:0000313" key="8">
    <source>
        <dbReference type="EMBL" id="AOR74483.1"/>
    </source>
</evidence>
<gene>
    <name evidence="8" type="ORF">LACFE_CDS1026</name>
</gene>
<feature type="transmembrane region" description="Helical" evidence="6">
    <location>
        <begin position="170"/>
        <end position="191"/>
    </location>
</feature>
<reference evidence="8 9" key="1">
    <citation type="submission" date="2016-09" db="EMBL/GenBank/DDBJ databases">
        <title>Genome Sequence of the Lactobacillus fermentum strain NCC2970 (CNCM I-5068).</title>
        <authorList>
            <person name="Barretto C."/>
            <person name="Ngom-Bru C."/>
            <person name="Genevaz A."/>
            <person name="Fournier C."/>
            <person name="Moine D."/>
            <person name="Kassam M."/>
            <person name="Iltis A."/>
            <person name="Sagory-Zalkind P."/>
            <person name="Faucherand G."/>
            <person name="Descombes P."/>
            <person name="Duboux S."/>
        </authorList>
    </citation>
    <scope>NUCLEOTIDE SEQUENCE [LARGE SCALE GENOMIC DNA]</scope>
    <source>
        <strain evidence="8 9">NCC2970</strain>
    </source>
</reference>
<feature type="transmembrane region" description="Helical" evidence="6">
    <location>
        <begin position="111"/>
        <end position="129"/>
    </location>
</feature>
<keyword evidence="5 6" id="KW-0472">Membrane</keyword>
<feature type="transmembrane region" description="Helical" evidence="6">
    <location>
        <begin position="203"/>
        <end position="223"/>
    </location>
</feature>
<evidence type="ECO:0000256" key="6">
    <source>
        <dbReference type="SAM" id="Phobius"/>
    </source>
</evidence>
<feature type="transmembrane region" description="Helical" evidence="6">
    <location>
        <begin position="229"/>
        <end position="249"/>
    </location>
</feature>
<dbReference type="Pfam" id="PF07690">
    <property type="entry name" value="MFS_1"/>
    <property type="match status" value="1"/>
</dbReference>